<gene>
    <name evidence="2" type="ORF">B0H94_101276</name>
</gene>
<dbReference type="InterPro" id="IPR000361">
    <property type="entry name" value="ATAP_core_dom"/>
</dbReference>
<dbReference type="Proteomes" id="UP000242310">
    <property type="component" value="Unassembled WGS sequence"/>
</dbReference>
<accession>A0A2P8HYQ2</accession>
<dbReference type="Gene3D" id="2.60.300.12">
    <property type="entry name" value="HesB-like domain"/>
    <property type="match status" value="1"/>
</dbReference>
<feature type="domain" description="Core" evidence="1">
    <location>
        <begin position="1"/>
        <end position="95"/>
    </location>
</feature>
<evidence type="ECO:0000313" key="3">
    <source>
        <dbReference type="Proteomes" id="UP000242310"/>
    </source>
</evidence>
<organism evidence="2 3">
    <name type="scientific">Salsuginibacillus halophilus</name>
    <dbReference type="NCBI Taxonomy" id="517424"/>
    <lineage>
        <taxon>Bacteria</taxon>
        <taxon>Bacillati</taxon>
        <taxon>Bacillota</taxon>
        <taxon>Bacilli</taxon>
        <taxon>Bacillales</taxon>
        <taxon>Bacillaceae</taxon>
        <taxon>Salsuginibacillus</taxon>
    </lineage>
</organism>
<sequence>MTVQITEEAAAHYQREMQPANNEVIRLFVRVGGVGSGGFSLGVQKEGREQLPETSWVIEKAGAVFVVHENDQWYMENLTVDYDSDMDYVQFKSGSFHHLDHPS</sequence>
<dbReference type="InterPro" id="IPR035903">
    <property type="entry name" value="HesB-like_dom_sf"/>
</dbReference>
<proteinExistence type="predicted"/>
<reference evidence="2 3" key="1">
    <citation type="submission" date="2018-03" db="EMBL/GenBank/DDBJ databases">
        <title>Genomic Encyclopedia of Type Strains, Phase III (KMG-III): the genomes of soil and plant-associated and newly described type strains.</title>
        <authorList>
            <person name="Whitman W."/>
        </authorList>
    </citation>
    <scope>NUCLEOTIDE SEQUENCE [LARGE SCALE GENOMIC DNA]</scope>
    <source>
        <strain evidence="2 3">CGMCC 1.07653</strain>
    </source>
</reference>
<dbReference type="AlphaFoldDB" id="A0A2P8HYQ2"/>
<dbReference type="RefSeq" id="WP_181315200.1">
    <property type="nucleotide sequence ID" value="NZ_PYAV01000001.1"/>
</dbReference>
<evidence type="ECO:0000259" key="1">
    <source>
        <dbReference type="Pfam" id="PF01521"/>
    </source>
</evidence>
<dbReference type="EMBL" id="PYAV01000001">
    <property type="protein sequence ID" value="PSL51361.1"/>
    <property type="molecule type" value="Genomic_DNA"/>
</dbReference>
<protein>
    <submittedName>
        <fullName evidence="2">Uncharacterized protein YneR</fullName>
    </submittedName>
</protein>
<evidence type="ECO:0000313" key="2">
    <source>
        <dbReference type="EMBL" id="PSL51361.1"/>
    </source>
</evidence>
<keyword evidence="3" id="KW-1185">Reference proteome</keyword>
<dbReference type="SUPFAM" id="SSF89360">
    <property type="entry name" value="HesB-like domain"/>
    <property type="match status" value="1"/>
</dbReference>
<comment type="caution">
    <text evidence="2">The sequence shown here is derived from an EMBL/GenBank/DDBJ whole genome shotgun (WGS) entry which is preliminary data.</text>
</comment>
<dbReference type="Pfam" id="PF01521">
    <property type="entry name" value="Fe-S_biosyn"/>
    <property type="match status" value="1"/>
</dbReference>
<name>A0A2P8HYQ2_9BACI</name>